<dbReference type="Proteomes" id="UP000000763">
    <property type="component" value="Chromosome 7"/>
</dbReference>
<dbReference type="EMBL" id="AP005451">
    <property type="protein sequence ID" value="BAC84310.1"/>
    <property type="molecule type" value="Genomic_DNA"/>
</dbReference>
<feature type="region of interest" description="Disordered" evidence="1">
    <location>
        <begin position="159"/>
        <end position="180"/>
    </location>
</feature>
<gene>
    <name evidence="3" type="ORF">P0035G02.11</name>
    <name evidence="2" type="ORF">P0443H10.31</name>
</gene>
<reference evidence="3" key="1">
    <citation type="submission" date="2002-06" db="EMBL/GenBank/DDBJ databases">
        <title>Oryza sativa nipponbare(GA3) genomic DNA, chromosome 7, PAC clone:P0035G02.</title>
        <authorList>
            <person name="Sasaki T."/>
            <person name="Matsumoto T."/>
            <person name="Katayose Y."/>
        </authorList>
    </citation>
    <scope>NUCLEOTIDE SEQUENCE</scope>
</reference>
<evidence type="ECO:0000313" key="3">
    <source>
        <dbReference type="EMBL" id="BAD31410.1"/>
    </source>
</evidence>
<reference evidence="4" key="3">
    <citation type="journal article" date="2005" name="Nature">
        <title>The map-based sequence of the rice genome.</title>
        <authorList>
            <consortium name="International rice genome sequencing project (IRGSP)"/>
            <person name="Matsumoto T."/>
            <person name="Wu J."/>
            <person name="Kanamori H."/>
            <person name="Katayose Y."/>
            <person name="Fujisawa M."/>
            <person name="Namiki N."/>
            <person name="Mizuno H."/>
            <person name="Yamamoto K."/>
            <person name="Antonio B.A."/>
            <person name="Baba T."/>
            <person name="Sakata K."/>
            <person name="Nagamura Y."/>
            <person name="Aoki H."/>
            <person name="Arikawa K."/>
            <person name="Arita K."/>
            <person name="Bito T."/>
            <person name="Chiden Y."/>
            <person name="Fujitsuka N."/>
            <person name="Fukunaka R."/>
            <person name="Hamada M."/>
            <person name="Harada C."/>
            <person name="Hayashi A."/>
            <person name="Hijishita S."/>
            <person name="Honda M."/>
            <person name="Hosokawa S."/>
            <person name="Ichikawa Y."/>
            <person name="Idonuma A."/>
            <person name="Iijima M."/>
            <person name="Ikeda M."/>
            <person name="Ikeno M."/>
            <person name="Ito K."/>
            <person name="Ito S."/>
            <person name="Ito T."/>
            <person name="Ito Y."/>
            <person name="Ito Y."/>
            <person name="Iwabuchi A."/>
            <person name="Kamiya K."/>
            <person name="Karasawa W."/>
            <person name="Kurita K."/>
            <person name="Katagiri S."/>
            <person name="Kikuta A."/>
            <person name="Kobayashi H."/>
            <person name="Kobayashi N."/>
            <person name="Machita K."/>
            <person name="Maehara T."/>
            <person name="Masukawa M."/>
            <person name="Mizubayashi T."/>
            <person name="Mukai Y."/>
            <person name="Nagasaki H."/>
            <person name="Nagata Y."/>
            <person name="Naito S."/>
            <person name="Nakashima M."/>
            <person name="Nakama Y."/>
            <person name="Nakamichi Y."/>
            <person name="Nakamura M."/>
            <person name="Meguro A."/>
            <person name="Negishi M."/>
            <person name="Ohta I."/>
            <person name="Ohta T."/>
            <person name="Okamoto M."/>
            <person name="Ono N."/>
            <person name="Saji S."/>
            <person name="Sakaguchi M."/>
            <person name="Sakai K."/>
            <person name="Shibata M."/>
            <person name="Shimokawa T."/>
            <person name="Song J."/>
            <person name="Takazaki Y."/>
            <person name="Terasawa K."/>
            <person name="Tsugane M."/>
            <person name="Tsuji K."/>
            <person name="Ueda S."/>
            <person name="Waki K."/>
            <person name="Yamagata H."/>
            <person name="Yamamoto M."/>
            <person name="Yamamoto S."/>
            <person name="Yamane H."/>
            <person name="Yoshiki S."/>
            <person name="Yoshihara R."/>
            <person name="Yukawa K."/>
            <person name="Zhong H."/>
            <person name="Yano M."/>
            <person name="Yuan Q."/>
            <person name="Ouyang S."/>
            <person name="Liu J."/>
            <person name="Jones K.M."/>
            <person name="Gansberger K."/>
            <person name="Moffat K."/>
            <person name="Hill J."/>
            <person name="Bera J."/>
            <person name="Fadrosh D."/>
            <person name="Jin S."/>
            <person name="Johri S."/>
            <person name="Kim M."/>
            <person name="Overton L."/>
            <person name="Reardon M."/>
            <person name="Tsitrin T."/>
            <person name="Vuong H."/>
            <person name="Weaver B."/>
            <person name="Ciecko A."/>
            <person name="Tallon L."/>
            <person name="Jackson J."/>
            <person name="Pai G."/>
            <person name="Aken S.V."/>
            <person name="Utterback T."/>
            <person name="Reidmuller S."/>
            <person name="Feldblyum T."/>
            <person name="Hsiao J."/>
            <person name="Zismann V."/>
            <person name="Iobst S."/>
            <person name="de Vazeille A.R."/>
            <person name="Buell C.R."/>
            <person name="Ying K."/>
            <person name="Li Y."/>
            <person name="Lu T."/>
            <person name="Huang Y."/>
            <person name="Zhao Q."/>
            <person name="Feng Q."/>
            <person name="Zhang L."/>
            <person name="Zhu J."/>
            <person name="Weng Q."/>
            <person name="Mu J."/>
            <person name="Lu Y."/>
            <person name="Fan D."/>
            <person name="Liu Y."/>
            <person name="Guan J."/>
            <person name="Zhang Y."/>
            <person name="Yu S."/>
            <person name="Liu X."/>
            <person name="Zhang Y."/>
            <person name="Hong G."/>
            <person name="Han B."/>
            <person name="Choisne N."/>
            <person name="Demange N."/>
            <person name="Orjeda G."/>
            <person name="Samain S."/>
            <person name="Cattolico L."/>
            <person name="Pelletier E."/>
            <person name="Couloux A."/>
            <person name="Segurens B."/>
            <person name="Wincker P."/>
            <person name="D'Hont A."/>
            <person name="Scarpelli C."/>
            <person name="Weissenbach J."/>
            <person name="Salanoubat M."/>
            <person name="Quetier F."/>
            <person name="Yu Y."/>
            <person name="Kim H.R."/>
            <person name="Rambo T."/>
            <person name="Currie J."/>
            <person name="Collura K."/>
            <person name="Luo M."/>
            <person name="Yang T."/>
            <person name="Ammiraju J.S.S."/>
            <person name="Engler F."/>
            <person name="Soderlund C."/>
            <person name="Wing R.A."/>
            <person name="Palmer L.E."/>
            <person name="de la Bastide M."/>
            <person name="Spiegel L."/>
            <person name="Nascimento L."/>
            <person name="Zutavern T."/>
            <person name="O'Shaughnessy A."/>
            <person name="Dike S."/>
            <person name="Dedhia N."/>
            <person name="Preston R."/>
            <person name="Balija V."/>
            <person name="McCombie W.R."/>
            <person name="Chow T."/>
            <person name="Chen H."/>
            <person name="Chung M."/>
            <person name="Chen C."/>
            <person name="Shaw J."/>
            <person name="Wu H."/>
            <person name="Hsiao K."/>
            <person name="Chao Y."/>
            <person name="Chu M."/>
            <person name="Cheng C."/>
            <person name="Hour A."/>
            <person name="Lee P."/>
            <person name="Lin S."/>
            <person name="Lin Y."/>
            <person name="Liou J."/>
            <person name="Liu S."/>
            <person name="Hsing Y."/>
            <person name="Raghuvanshi S."/>
            <person name="Mohanty A."/>
            <person name="Bharti A.K."/>
            <person name="Gaur A."/>
            <person name="Gupta V."/>
            <person name="Kumar D."/>
            <person name="Ravi V."/>
            <person name="Vij S."/>
            <person name="Kapur A."/>
            <person name="Khurana P."/>
            <person name="Khurana P."/>
            <person name="Khurana J.P."/>
            <person name="Tyagi A.K."/>
            <person name="Gaikwad K."/>
            <person name="Singh A."/>
            <person name="Dalal V."/>
            <person name="Srivastava S."/>
            <person name="Dixit A."/>
            <person name="Pal A.K."/>
            <person name="Ghazi I.A."/>
            <person name="Yadav M."/>
            <person name="Pandit A."/>
            <person name="Bhargava A."/>
            <person name="Sureshbabu K."/>
            <person name="Batra K."/>
            <person name="Sharma T.R."/>
            <person name="Mohapatra T."/>
            <person name="Singh N.K."/>
            <person name="Messing J."/>
            <person name="Nelson A.B."/>
            <person name="Fuks G."/>
            <person name="Kavchok S."/>
            <person name="Keizer G."/>
            <person name="Linton E."/>
            <person name="Llaca V."/>
            <person name="Song R."/>
            <person name="Tanyolac B."/>
            <person name="Young S."/>
            <person name="Ho-Il K."/>
            <person name="Hahn J.H."/>
            <person name="Sangsakoo G."/>
            <person name="Vanavichit A."/>
            <person name="de Mattos Luiz.A.T."/>
            <person name="Zimmer P.D."/>
            <person name="Malone G."/>
            <person name="Dellagostin O."/>
            <person name="de Oliveira A.C."/>
            <person name="Bevan M."/>
            <person name="Bancroft I."/>
            <person name="Minx P."/>
            <person name="Cordum H."/>
            <person name="Wilson R."/>
            <person name="Cheng Z."/>
            <person name="Jin W."/>
            <person name="Jiang J."/>
            <person name="Leong S.A."/>
            <person name="Iwama H."/>
            <person name="Gojobori T."/>
            <person name="Itoh T."/>
            <person name="Niimura Y."/>
            <person name="Fujii Y."/>
            <person name="Habara T."/>
            <person name="Sakai H."/>
            <person name="Sato Y."/>
            <person name="Wilson G."/>
            <person name="Kumar K."/>
            <person name="McCouch S."/>
            <person name="Juretic N."/>
            <person name="Hoen D."/>
            <person name="Wright S."/>
            <person name="Bruskiewich R."/>
            <person name="Bureau T."/>
            <person name="Miyao A."/>
            <person name="Hirochika H."/>
            <person name="Nishikawa T."/>
            <person name="Kadowaki K."/>
            <person name="Sugiura M."/>
            <person name="Burr B."/>
            <person name="Sasaki T."/>
        </authorList>
    </citation>
    <scope>NUCLEOTIDE SEQUENCE [LARGE SCALE GENOMIC DNA]</scope>
    <source>
        <strain evidence="4">cv. Nipponbare</strain>
    </source>
</reference>
<sequence length="354" mass="37882">MAGLMPGDDGRWGSGRAGGGEEAVAATVARAWQPGEVAGGAAGRECGSRVLAGGGWAWAMAGRPLPGGRRGWRWQAGIRRAGEGSCPPEGGSGAGQARGGGGTAELVAIASAAMAREHGATATVATARSSWRQWQRRLVVGDSTVASQRQWRLPAAVAMGHSRRRQRRRARGDGRGSGRTTVMGCGWPAASWPSAAATVVVVWEVAWWPRTASRGHGRRLHLASATAYGGGVEDRLGAERCSRWQRRPSRRKRLRPAWHERSGRWREAGLARLVEEAGLAREARLVVEKATLVRGGAADIVDDDDDNGPSQTVLRPLTDDETLMIKMMIEAFQAFAELDDDDDERVMISSDIEL</sequence>
<evidence type="ECO:0000313" key="4">
    <source>
        <dbReference type="Proteomes" id="UP000000763"/>
    </source>
</evidence>
<feature type="compositionally biased region" description="Basic residues" evidence="1">
    <location>
        <begin position="161"/>
        <end position="170"/>
    </location>
</feature>
<proteinExistence type="predicted"/>
<dbReference type="EMBL" id="AP005447">
    <property type="protein sequence ID" value="BAD31410.1"/>
    <property type="molecule type" value="Genomic_DNA"/>
</dbReference>
<evidence type="ECO:0000256" key="1">
    <source>
        <dbReference type="SAM" id="MobiDB-lite"/>
    </source>
</evidence>
<protein>
    <submittedName>
        <fullName evidence="2">Uncharacterized protein</fullName>
    </submittedName>
</protein>
<name>Q6Z140_ORYSJ</name>
<organism evidence="2 4">
    <name type="scientific">Oryza sativa subsp. japonica</name>
    <name type="common">Rice</name>
    <dbReference type="NCBI Taxonomy" id="39947"/>
    <lineage>
        <taxon>Eukaryota</taxon>
        <taxon>Viridiplantae</taxon>
        <taxon>Streptophyta</taxon>
        <taxon>Embryophyta</taxon>
        <taxon>Tracheophyta</taxon>
        <taxon>Spermatophyta</taxon>
        <taxon>Magnoliopsida</taxon>
        <taxon>Liliopsida</taxon>
        <taxon>Poales</taxon>
        <taxon>Poaceae</taxon>
        <taxon>BOP clade</taxon>
        <taxon>Oryzoideae</taxon>
        <taxon>Oryzeae</taxon>
        <taxon>Oryzinae</taxon>
        <taxon>Oryza</taxon>
        <taxon>Oryza sativa</taxon>
    </lineage>
</organism>
<reference evidence="4" key="4">
    <citation type="journal article" date="2008" name="Nucleic Acids Res.">
        <title>The rice annotation project database (RAP-DB): 2008 update.</title>
        <authorList>
            <consortium name="The rice annotation project (RAP)"/>
        </authorList>
    </citation>
    <scope>GENOME REANNOTATION</scope>
    <source>
        <strain evidence="4">cv. Nipponbare</strain>
    </source>
</reference>
<evidence type="ECO:0000313" key="2">
    <source>
        <dbReference type="EMBL" id="BAC84310.1"/>
    </source>
</evidence>
<accession>Q6Z140</accession>
<reference evidence="2" key="2">
    <citation type="submission" date="2002-06" db="EMBL/GenBank/DDBJ databases">
        <title>Oryza sativa nipponbare(GA3) genomic DNA, chromosome 7, PAC clone:P0443H10.</title>
        <authorList>
            <person name="Sasaki T."/>
            <person name="Matsumoto T."/>
            <person name="Katayose Y."/>
        </authorList>
    </citation>
    <scope>NUCLEOTIDE SEQUENCE</scope>
</reference>
<dbReference type="AlphaFoldDB" id="Q6Z140"/>